<dbReference type="GO" id="GO:0005737">
    <property type="term" value="C:cytoplasm"/>
    <property type="evidence" value="ECO:0007669"/>
    <property type="project" value="TreeGrafter"/>
</dbReference>
<evidence type="ECO:0000256" key="16">
    <source>
        <dbReference type="PIRSR" id="PIRSR601577-2"/>
    </source>
</evidence>
<comment type="catalytic activity">
    <reaction evidence="1">
        <text>Preference for hydrophobic residues at P1 and P1' and basic residues at P2' and P3'. A model nonapeptide is cleaved at -Ala-Tyr-|-Leu-Lys-Lys-.</text>
        <dbReference type="EC" id="3.4.24.36"/>
    </reaction>
</comment>
<evidence type="ECO:0000256" key="3">
    <source>
        <dbReference type="ARBA" id="ARBA00005860"/>
    </source>
</evidence>
<dbReference type="GO" id="GO:0016020">
    <property type="term" value="C:membrane"/>
    <property type="evidence" value="ECO:0007669"/>
    <property type="project" value="UniProtKB-SubCell"/>
</dbReference>
<dbReference type="GO" id="GO:0046872">
    <property type="term" value="F:metal ion binding"/>
    <property type="evidence" value="ECO:0007669"/>
    <property type="project" value="UniProtKB-KW"/>
</dbReference>
<evidence type="ECO:0000256" key="11">
    <source>
        <dbReference type="ARBA" id="ARBA00023136"/>
    </source>
</evidence>
<dbReference type="Gene3D" id="3.10.170.20">
    <property type="match status" value="1"/>
</dbReference>
<comment type="caution">
    <text evidence="19">The sequence shown here is derived from an EMBL/GenBank/DDBJ whole genome shotgun (WGS) entry which is preliminary data.</text>
</comment>
<dbReference type="AlphaFoldDB" id="A0A2V2V4Z4"/>
<keyword evidence="7 17" id="KW-0378">Hydrolase</keyword>
<evidence type="ECO:0000256" key="13">
    <source>
        <dbReference type="ARBA" id="ARBA00023157"/>
    </source>
</evidence>
<dbReference type="Gene3D" id="3.90.132.10">
    <property type="entry name" value="Leishmanolysin , domain 2"/>
    <property type="match status" value="1"/>
</dbReference>
<gene>
    <name evidence="19" type="ORF">C4B63_43g199</name>
</gene>
<keyword evidence="13" id="KW-1015">Disulfide bond</keyword>
<evidence type="ECO:0000256" key="4">
    <source>
        <dbReference type="ARBA" id="ARBA00022670"/>
    </source>
</evidence>
<dbReference type="SUPFAM" id="SSF55486">
    <property type="entry name" value="Metalloproteases ('zincins'), catalytic domain"/>
    <property type="match status" value="1"/>
</dbReference>
<keyword evidence="12" id="KW-0865">Zymogen</keyword>
<keyword evidence="9" id="KW-0130">Cell adhesion</keyword>
<keyword evidence="5 16" id="KW-0479">Metal-binding</keyword>
<feature type="binding site" evidence="16">
    <location>
        <position position="320"/>
    </location>
    <ligand>
        <name>Zn(2+)</name>
        <dbReference type="ChEBI" id="CHEBI:29105"/>
        <note>catalytic</note>
    </ligand>
</feature>
<evidence type="ECO:0000256" key="15">
    <source>
        <dbReference type="PIRSR" id="PIRSR601577-1"/>
    </source>
</evidence>
<comment type="similarity">
    <text evidence="3 17">Belongs to the peptidase M8 family.</text>
</comment>
<keyword evidence="8 16" id="KW-0862">Zinc</keyword>
<dbReference type="PRINTS" id="PR00782">
    <property type="entry name" value="LSHMANOLYSIN"/>
</dbReference>
<dbReference type="VEuPathDB" id="TriTrypDB:TcCLB.503479.60"/>
<evidence type="ECO:0000313" key="19">
    <source>
        <dbReference type="EMBL" id="PWU91419.1"/>
    </source>
</evidence>
<dbReference type="Gene3D" id="2.30.34.10">
    <property type="entry name" value="Leishmanolysin domain 4"/>
    <property type="match status" value="1"/>
</dbReference>
<dbReference type="Pfam" id="PF01457">
    <property type="entry name" value="Peptidase_M8"/>
    <property type="match status" value="2"/>
</dbReference>
<evidence type="ECO:0000256" key="8">
    <source>
        <dbReference type="ARBA" id="ARBA00022833"/>
    </source>
</evidence>
<dbReference type="VEuPathDB" id="TriTrypDB:ECC02_002111"/>
<keyword evidence="4 17" id="KW-0645">Protease</keyword>
<dbReference type="Proteomes" id="UP000246121">
    <property type="component" value="Unassembled WGS sequence"/>
</dbReference>
<protein>
    <recommendedName>
        <fullName evidence="17">Leishmanolysin-like peptidase</fullName>
        <ecNumber evidence="17">3.4.24.-</ecNumber>
    </recommendedName>
</protein>
<evidence type="ECO:0000256" key="14">
    <source>
        <dbReference type="ARBA" id="ARBA00023180"/>
    </source>
</evidence>
<feature type="active site" evidence="15">
    <location>
        <position position="321"/>
    </location>
</feature>
<evidence type="ECO:0000256" key="12">
    <source>
        <dbReference type="ARBA" id="ARBA00023145"/>
    </source>
</evidence>
<keyword evidence="6 17" id="KW-0732">Signal</keyword>
<dbReference type="VEuPathDB" id="TriTrypDB:BCY84_11523"/>
<dbReference type="PANTHER" id="PTHR10942">
    <property type="entry name" value="LEISHMANOLYSIN-LIKE PEPTIDASE"/>
    <property type="match status" value="1"/>
</dbReference>
<keyword evidence="18" id="KW-0812">Transmembrane</keyword>
<evidence type="ECO:0000256" key="1">
    <source>
        <dbReference type="ARBA" id="ARBA00001249"/>
    </source>
</evidence>
<dbReference type="VEuPathDB" id="TriTrypDB:TCSYLVIO_009252"/>
<evidence type="ECO:0000256" key="6">
    <source>
        <dbReference type="ARBA" id="ARBA00022729"/>
    </source>
</evidence>
<dbReference type="VEuPathDB" id="TriTrypDB:TcYC6_0169040"/>
<dbReference type="GO" id="GO:0006508">
    <property type="term" value="P:proteolysis"/>
    <property type="evidence" value="ECO:0007669"/>
    <property type="project" value="UniProtKB-KW"/>
</dbReference>
<evidence type="ECO:0000256" key="2">
    <source>
        <dbReference type="ARBA" id="ARBA00004370"/>
    </source>
</evidence>
<dbReference type="GO" id="GO:0004222">
    <property type="term" value="F:metalloendopeptidase activity"/>
    <property type="evidence" value="ECO:0007669"/>
    <property type="project" value="UniProtKB-UniRule"/>
</dbReference>
<proteinExistence type="inferred from homology"/>
<name>A0A2V2V4Z4_TRYCR</name>
<dbReference type="VEuPathDB" id="TriTrypDB:TCDM_04154"/>
<dbReference type="EMBL" id="PRFA01000043">
    <property type="protein sequence ID" value="PWU91419.1"/>
    <property type="molecule type" value="Genomic_DNA"/>
</dbReference>
<dbReference type="VEuPathDB" id="TriTrypDB:TcG_07894"/>
<keyword evidence="14" id="KW-0325">Glycoprotein</keyword>
<dbReference type="VEuPathDB" id="TriTrypDB:C3747_117g108"/>
<sequence>MRFCILLVYGLFFFFPTLIFCANTHTTTPGEDQKLFVTAVIRDAFTLCVPFSTPVATASLWAIPHHRGFTALFQAPQTFFLTKRTKTLTMRRPLFTTIITLFLLQLLGCSIGCLALSPTAHHCMYDEIMKKASLPKPTMVQELPRKGRGTWQTYTASTEEDDAGVWAPIRIMVSEKDLNDPSKYCTNIGENRPTFLGFDKECQLHDILTSRARAELLQNVIPAAIKLHSDRLSVRQNSSPLIVPRSIKESHCKHFTVPEEHYTTGVKDADAVIYVAAGTHFPFAVSCLAAEKDVRPTVGAMSFSISGLHHSWFAVRVIAHELAHVLGFNYEQMRAQNMLSSVSISSFQQKKGIVTSVLTKQKAVEHYNCESLEGMPMRDEQGDNLRMHSHWDQRYAKDDLMSTMVTSGAGFYTAVTMAAFADMGFFKVNFSMAEKMNWGKGVGCSFVNQKQCTPDDYKNYPEMFCHRNTSDTRRYCTSDRVQLGICSSFSDDQCLFIQPLGFGSCRDTSSILHGSRIGTSSWCLDGESLKVNEEVLETEPQVISVGGVCVEVFCGRKEVSVRYLGDDDWHECPEGGKISPANTSVDFAEGYIKCPRYEEVCTITPSGRSGLPFQKNGPIHDDSSNRK</sequence>
<dbReference type="VEuPathDB" id="TriTrypDB:Tc_MARK_5150"/>
<dbReference type="Gene3D" id="2.10.55.10">
    <property type="entry name" value="Leishmanolysin domain 3"/>
    <property type="match status" value="1"/>
</dbReference>
<evidence type="ECO:0000313" key="20">
    <source>
        <dbReference type="Proteomes" id="UP000246121"/>
    </source>
</evidence>
<dbReference type="VEuPathDB" id="TriTrypDB:TcCLB.506855.220"/>
<dbReference type="InterPro" id="IPR001577">
    <property type="entry name" value="Peptidase_M8"/>
</dbReference>
<evidence type="ECO:0000256" key="5">
    <source>
        <dbReference type="ARBA" id="ARBA00022723"/>
    </source>
</evidence>
<organism evidence="19 20">
    <name type="scientific">Trypanosoma cruzi</name>
    <dbReference type="NCBI Taxonomy" id="5693"/>
    <lineage>
        <taxon>Eukaryota</taxon>
        <taxon>Discoba</taxon>
        <taxon>Euglenozoa</taxon>
        <taxon>Kinetoplastea</taxon>
        <taxon>Metakinetoplastina</taxon>
        <taxon>Trypanosomatida</taxon>
        <taxon>Trypanosomatidae</taxon>
        <taxon>Trypanosoma</taxon>
        <taxon>Schizotrypanum</taxon>
    </lineage>
</organism>
<feature type="binding site" evidence="16">
    <location>
        <position position="324"/>
    </location>
    <ligand>
        <name>Zn(2+)</name>
        <dbReference type="ChEBI" id="CHEBI:29105"/>
        <note>catalytic</note>
    </ligand>
</feature>
<keyword evidence="18" id="KW-1133">Transmembrane helix</keyword>
<feature type="signal peptide" evidence="17">
    <location>
        <begin position="1"/>
        <end position="21"/>
    </location>
</feature>
<feature type="chain" id="PRO_5023964545" description="Leishmanolysin-like peptidase" evidence="17">
    <location>
        <begin position="22"/>
        <end position="627"/>
    </location>
</feature>
<dbReference type="GO" id="GO:0007155">
    <property type="term" value="P:cell adhesion"/>
    <property type="evidence" value="ECO:0007669"/>
    <property type="project" value="UniProtKB-KW"/>
</dbReference>
<keyword evidence="11 18" id="KW-0472">Membrane</keyword>
<evidence type="ECO:0000256" key="18">
    <source>
        <dbReference type="SAM" id="Phobius"/>
    </source>
</evidence>
<dbReference type="VEuPathDB" id="TriTrypDB:TcCL_NonESM04686"/>
<comment type="cofactor">
    <cofactor evidence="16 17">
        <name>Zn(2+)</name>
        <dbReference type="ChEBI" id="CHEBI:29105"/>
    </cofactor>
    <text evidence="16 17">Binds 1 zinc ion per subunit.</text>
</comment>
<evidence type="ECO:0000256" key="10">
    <source>
        <dbReference type="ARBA" id="ARBA00023049"/>
    </source>
</evidence>
<evidence type="ECO:0000256" key="9">
    <source>
        <dbReference type="ARBA" id="ARBA00022889"/>
    </source>
</evidence>
<dbReference type="VEuPathDB" id="TriTrypDB:C4B63_43g199"/>
<feature type="binding site" evidence="16">
    <location>
        <position position="390"/>
    </location>
    <ligand>
        <name>Zn(2+)</name>
        <dbReference type="ChEBI" id="CHEBI:29105"/>
        <note>catalytic</note>
    </ligand>
</feature>
<dbReference type="EC" id="3.4.24.-" evidence="17"/>
<comment type="subcellular location">
    <subcellularLocation>
        <location evidence="2">Membrane</location>
    </subcellularLocation>
</comment>
<evidence type="ECO:0000256" key="7">
    <source>
        <dbReference type="ARBA" id="ARBA00022801"/>
    </source>
</evidence>
<evidence type="ECO:0000256" key="17">
    <source>
        <dbReference type="RuleBase" id="RU366077"/>
    </source>
</evidence>
<reference evidence="19 20" key="1">
    <citation type="journal article" date="2018" name="Microb. Genom.">
        <title>Expanding an expanded genome: long-read sequencing of Trypanosoma cruzi.</title>
        <authorList>
            <person name="Berna L."/>
            <person name="Rodriguez M."/>
            <person name="Chiribao M.L."/>
            <person name="Parodi-Talice A."/>
            <person name="Pita S."/>
            <person name="Rijo G."/>
            <person name="Alvarez-Valin F."/>
            <person name="Robello C."/>
        </authorList>
    </citation>
    <scope>NUCLEOTIDE SEQUENCE [LARGE SCALE GENOMIC DNA]</scope>
    <source>
        <strain evidence="19 20">Dm28c</strain>
    </source>
</reference>
<keyword evidence="10 16" id="KW-0482">Metalloprotease</keyword>
<feature type="transmembrane region" description="Helical" evidence="18">
    <location>
        <begin position="94"/>
        <end position="117"/>
    </location>
</feature>
<dbReference type="VEuPathDB" id="TriTrypDB:TcBrA4_0181990"/>
<accession>A0A2V2V4Z4</accession>
<dbReference type="PANTHER" id="PTHR10942:SF0">
    <property type="entry name" value="LEISHMANOLYSIN-LIKE PEPTIDASE"/>
    <property type="match status" value="1"/>
</dbReference>